<dbReference type="SUPFAM" id="SSF56801">
    <property type="entry name" value="Acetyl-CoA synthetase-like"/>
    <property type="match status" value="1"/>
</dbReference>
<feature type="non-terminal residue" evidence="3">
    <location>
        <position position="778"/>
    </location>
</feature>
<dbReference type="GO" id="GO:0005737">
    <property type="term" value="C:cytoplasm"/>
    <property type="evidence" value="ECO:0007669"/>
    <property type="project" value="TreeGrafter"/>
</dbReference>
<dbReference type="Pfam" id="PF00668">
    <property type="entry name" value="Condensation"/>
    <property type="match status" value="1"/>
</dbReference>
<dbReference type="FunFam" id="3.40.50.980:FF:000001">
    <property type="entry name" value="Non-ribosomal peptide synthetase"/>
    <property type="match status" value="1"/>
</dbReference>
<evidence type="ECO:0000313" key="4">
    <source>
        <dbReference type="Proteomes" id="UP000236732"/>
    </source>
</evidence>
<accession>A0A1H6F418</accession>
<dbReference type="Gene3D" id="2.30.38.10">
    <property type="entry name" value="Luciferase, Domain 3"/>
    <property type="match status" value="1"/>
</dbReference>
<dbReference type="Proteomes" id="UP000236732">
    <property type="component" value="Unassembled WGS sequence"/>
</dbReference>
<proteinExistence type="predicted"/>
<dbReference type="PROSITE" id="PS00455">
    <property type="entry name" value="AMP_BINDING"/>
    <property type="match status" value="1"/>
</dbReference>
<evidence type="ECO:0000259" key="1">
    <source>
        <dbReference type="Pfam" id="PF00501"/>
    </source>
</evidence>
<evidence type="ECO:0000259" key="2">
    <source>
        <dbReference type="Pfam" id="PF00668"/>
    </source>
</evidence>
<dbReference type="Gene3D" id="3.40.50.980">
    <property type="match status" value="2"/>
</dbReference>
<dbReference type="InterPro" id="IPR000873">
    <property type="entry name" value="AMP-dep_synth/lig_dom"/>
</dbReference>
<evidence type="ECO:0000313" key="3">
    <source>
        <dbReference type="EMBL" id="SEH04131.1"/>
    </source>
</evidence>
<dbReference type="InterPro" id="IPR001242">
    <property type="entry name" value="Condensation_dom"/>
</dbReference>
<dbReference type="AlphaFoldDB" id="A0A1H6F418"/>
<dbReference type="GO" id="GO:0043041">
    <property type="term" value="P:amino acid activation for nonribosomal peptide biosynthetic process"/>
    <property type="evidence" value="ECO:0007669"/>
    <property type="project" value="TreeGrafter"/>
</dbReference>
<dbReference type="Pfam" id="PF00501">
    <property type="entry name" value="AMP-binding"/>
    <property type="match status" value="1"/>
</dbReference>
<dbReference type="GO" id="GO:0008610">
    <property type="term" value="P:lipid biosynthetic process"/>
    <property type="evidence" value="ECO:0007669"/>
    <property type="project" value="UniProtKB-ARBA"/>
</dbReference>
<name>A0A1H6F418_9ACTN</name>
<dbReference type="SUPFAM" id="SSF52777">
    <property type="entry name" value="CoA-dependent acyltransferases"/>
    <property type="match status" value="2"/>
</dbReference>
<dbReference type="InterPro" id="IPR023213">
    <property type="entry name" value="CAT-like_dom_sf"/>
</dbReference>
<dbReference type="PANTHER" id="PTHR45527:SF1">
    <property type="entry name" value="FATTY ACID SYNTHASE"/>
    <property type="match status" value="1"/>
</dbReference>
<protein>
    <submittedName>
        <fullName evidence="3">Amino acid adenylation domain-containing protein</fullName>
    </submittedName>
</protein>
<reference evidence="3 4" key="1">
    <citation type="submission" date="2016-10" db="EMBL/GenBank/DDBJ databases">
        <authorList>
            <person name="de Groot N.N."/>
        </authorList>
    </citation>
    <scope>NUCLEOTIDE SEQUENCE [LARGE SCALE GENOMIC DNA]</scope>
    <source>
        <strain evidence="3 4">CGMCC 4.7037</strain>
    </source>
</reference>
<dbReference type="GO" id="GO:0044550">
    <property type="term" value="P:secondary metabolite biosynthetic process"/>
    <property type="evidence" value="ECO:0007669"/>
    <property type="project" value="TreeGrafter"/>
</dbReference>
<dbReference type="OrthoDB" id="2472181at2"/>
<dbReference type="CDD" id="cd05930">
    <property type="entry name" value="A_NRPS"/>
    <property type="match status" value="1"/>
</dbReference>
<dbReference type="Gene3D" id="3.30.559.30">
    <property type="entry name" value="Nonribosomal peptide synthetase, condensation domain"/>
    <property type="match status" value="1"/>
</dbReference>
<feature type="domain" description="Condensation" evidence="2">
    <location>
        <begin position="16"/>
        <end position="413"/>
    </location>
</feature>
<dbReference type="RefSeq" id="WP_146104308.1">
    <property type="nucleotide sequence ID" value="NZ_FNVT01000064.1"/>
</dbReference>
<dbReference type="PANTHER" id="PTHR45527">
    <property type="entry name" value="NONRIBOSOMAL PEPTIDE SYNTHETASE"/>
    <property type="match status" value="1"/>
</dbReference>
<feature type="domain" description="AMP-dependent synthetase/ligase" evidence="1">
    <location>
        <begin position="435"/>
        <end position="775"/>
    </location>
</feature>
<dbReference type="InterPro" id="IPR020459">
    <property type="entry name" value="AMP-binding"/>
</dbReference>
<dbReference type="Gene3D" id="3.30.559.10">
    <property type="entry name" value="Chloramphenicol acetyltransferase-like domain"/>
    <property type="match status" value="1"/>
</dbReference>
<sequence length="778" mass="83241">MTGDTAIRTRAPSAGLFEVHGELDGGLLQEAVRVVAGRHDILRGGTGAGAAWVSVPLVDVSGLGPGEQDREIGRLVARETAQLSALATPPPVRVSLVRRAPGRHVLAVTAHALVMDRTSIGLFAHEVARAYASADTGEPGPASGSYAGFAAHRREWLATRAAARDLDHWRQRLSDLPDLSLPADRGRPGGHAHPMAGHRWQVPSTLTARLRAVDEVDEVDDVLLAAWLAVLSRYGGQRDLAVGLPLPGRPDGWAGALGPFENTVVLRADLTGDPTFAALVDQVGRARRQAEEHGATPFEQLVDELRPLPDAPPLFQVRFLHERPTPPATYGVLEWRELDTTVPPSATALTLRLTTTPEGDLSVRLDYASDLFDTTTAERLLTHLRTLTEAATEQPGRVLSALPMLTPAEQARLTRDWPEGPPADGEPRLVHRMIEERAAEHPDAVAVVAGEDKLTYGALDGRANGLAHRLRELGAGPEKRVGVIADRTTHTVVALLAVLKAGAAYVPLDPDHPPERQQFILADAGIEVLLAHTHHPQAVPDGTTVIQVDTFEGESTDPDVPVRPDNLAYVIYTSGSTGTPKGVLVTHGNLACATAARWSCGRSNPGIYCLPVPFTFDGAAAGLYWTLAAGGRLVLPDAMTVHDPRRLGRLINLECATHFDAVPSQYEVLLSLCPRDLRSLRDISVGGEVLPPHVVAQHATMLPSATLYNDYGPTEATVWSTFHPCPTDFAGPTVPIGRPIPGARVLILDEDLNPLPQGIPGHLHIGGTGITRGYLNRP</sequence>
<dbReference type="PRINTS" id="PR00154">
    <property type="entry name" value="AMPBINDING"/>
</dbReference>
<keyword evidence="4" id="KW-1185">Reference proteome</keyword>
<dbReference type="GO" id="GO:0003824">
    <property type="term" value="F:catalytic activity"/>
    <property type="evidence" value="ECO:0007669"/>
    <property type="project" value="InterPro"/>
</dbReference>
<organism evidence="3 4">
    <name type="scientific">Nonomuraea solani</name>
    <dbReference type="NCBI Taxonomy" id="1144553"/>
    <lineage>
        <taxon>Bacteria</taxon>
        <taxon>Bacillati</taxon>
        <taxon>Actinomycetota</taxon>
        <taxon>Actinomycetes</taxon>
        <taxon>Streptosporangiales</taxon>
        <taxon>Streptosporangiaceae</taxon>
        <taxon>Nonomuraea</taxon>
    </lineage>
</organism>
<gene>
    <name evidence="3" type="ORF">SAMN05444920_1641</name>
</gene>
<dbReference type="GO" id="GO:0031177">
    <property type="term" value="F:phosphopantetheine binding"/>
    <property type="evidence" value="ECO:0007669"/>
    <property type="project" value="TreeGrafter"/>
</dbReference>
<dbReference type="EMBL" id="FNVT01000064">
    <property type="protein sequence ID" value="SEH04131.1"/>
    <property type="molecule type" value="Genomic_DNA"/>
</dbReference>
<dbReference type="InterPro" id="IPR020845">
    <property type="entry name" value="AMP-binding_CS"/>
</dbReference>